<dbReference type="AlphaFoldDB" id="A0A915CMB7"/>
<evidence type="ECO:0000256" key="3">
    <source>
        <dbReference type="ARBA" id="ARBA00022692"/>
    </source>
</evidence>
<feature type="compositionally biased region" description="Polar residues" evidence="6">
    <location>
        <begin position="150"/>
        <end position="163"/>
    </location>
</feature>
<comment type="similarity">
    <text evidence="2">Belongs to the ZIP transporter (TC 2.A.5) family.</text>
</comment>
<evidence type="ECO:0000256" key="6">
    <source>
        <dbReference type="SAM" id="MobiDB-lite"/>
    </source>
</evidence>
<dbReference type="GO" id="GO:0030003">
    <property type="term" value="P:intracellular monoatomic cation homeostasis"/>
    <property type="evidence" value="ECO:0007669"/>
    <property type="project" value="TreeGrafter"/>
</dbReference>
<proteinExistence type="inferred from homology"/>
<feature type="transmembrane region" description="Helical" evidence="7">
    <location>
        <begin position="28"/>
        <end position="49"/>
    </location>
</feature>
<keyword evidence="3 7" id="KW-0812">Transmembrane</keyword>
<dbReference type="InterPro" id="IPR003689">
    <property type="entry name" value="ZIP"/>
</dbReference>
<dbReference type="Pfam" id="PF02535">
    <property type="entry name" value="Zip"/>
    <property type="match status" value="1"/>
</dbReference>
<evidence type="ECO:0000313" key="9">
    <source>
        <dbReference type="WBParaSite" id="jg10150"/>
    </source>
</evidence>
<keyword evidence="4 7" id="KW-1133">Transmembrane helix</keyword>
<evidence type="ECO:0000256" key="5">
    <source>
        <dbReference type="ARBA" id="ARBA00023136"/>
    </source>
</evidence>
<evidence type="ECO:0000256" key="2">
    <source>
        <dbReference type="ARBA" id="ARBA00006939"/>
    </source>
</evidence>
<feature type="region of interest" description="Disordered" evidence="6">
    <location>
        <begin position="322"/>
        <end position="347"/>
    </location>
</feature>
<organism evidence="8 9">
    <name type="scientific">Ditylenchus dipsaci</name>
    <dbReference type="NCBI Taxonomy" id="166011"/>
    <lineage>
        <taxon>Eukaryota</taxon>
        <taxon>Metazoa</taxon>
        <taxon>Ecdysozoa</taxon>
        <taxon>Nematoda</taxon>
        <taxon>Chromadorea</taxon>
        <taxon>Rhabditida</taxon>
        <taxon>Tylenchina</taxon>
        <taxon>Tylenchomorpha</taxon>
        <taxon>Sphaerularioidea</taxon>
        <taxon>Anguinidae</taxon>
        <taxon>Anguininae</taxon>
        <taxon>Ditylenchus</taxon>
    </lineage>
</organism>
<dbReference type="GO" id="GO:0005886">
    <property type="term" value="C:plasma membrane"/>
    <property type="evidence" value="ECO:0007669"/>
    <property type="project" value="TreeGrafter"/>
</dbReference>
<feature type="region of interest" description="Disordered" evidence="6">
    <location>
        <begin position="143"/>
        <end position="182"/>
    </location>
</feature>
<keyword evidence="8" id="KW-1185">Reference proteome</keyword>
<dbReference type="GO" id="GO:0005385">
    <property type="term" value="F:zinc ion transmembrane transporter activity"/>
    <property type="evidence" value="ECO:0007669"/>
    <property type="project" value="TreeGrafter"/>
</dbReference>
<dbReference type="PANTHER" id="PTHR12191:SF32">
    <property type="entry name" value="ZRT (ZRT), IRT- (IRT-) LIKE PROTEIN TRANSPORTER"/>
    <property type="match status" value="1"/>
</dbReference>
<evidence type="ECO:0000313" key="8">
    <source>
        <dbReference type="Proteomes" id="UP000887574"/>
    </source>
</evidence>
<sequence length="494" mass="55025">MTTVFIELNSTAVPVVPEEETPEIWQTWFFGILIVTAASFLSPLGMLMVPLLSKSLYNRCMIFLVALGIGAMSGSCIFILLPQAFNITELSKFNYITKCWLILFALYGFFVVDRILSVVLELKRRRNCRRKVHMSTISAILGRDKKKSAEPQNRNSQINQYTDYTARRPSGDNVKNSALQSNNSNVDAVEEMEMQRMHDKESQELEDELEVAMISNALTRTFSTRKSYAVVREEHENAPTPDKIQFQSEDGTMYDIDAKSLSPKEVELNTENGEIGADSSRKQFSHRDTQTELASNGFNNHYVKNSTAKKISTVASNWNTNTGAKTSVAGLNDHSRKQSKSSNRGAEDREIGVSIQIHDKLVIDKARLEVASVAYMIIFGSSANNFVDGMSTGAAFSDSIVRGVTIGLAVLSQQFPQELGTLAILVNSGLGVKRAIMFNMIPITLSYLGFAAGVMLDTMDDSLDDFIFLSLWECTCTYFWEPFCPKYGIASMNC</sequence>
<feature type="transmembrane region" description="Helical" evidence="7">
    <location>
        <begin position="61"/>
        <end position="81"/>
    </location>
</feature>
<dbReference type="Proteomes" id="UP000887574">
    <property type="component" value="Unplaced"/>
</dbReference>
<dbReference type="GO" id="GO:0140410">
    <property type="term" value="F:monoatomic cation:bicarbonate symporter activity"/>
    <property type="evidence" value="ECO:0007669"/>
    <property type="project" value="TreeGrafter"/>
</dbReference>
<protein>
    <submittedName>
        <fullName evidence="9">Uncharacterized protein</fullName>
    </submittedName>
</protein>
<dbReference type="InterPro" id="IPR050799">
    <property type="entry name" value="ZIP_Transporter"/>
</dbReference>
<dbReference type="GO" id="GO:0071578">
    <property type="term" value="P:zinc ion import across plasma membrane"/>
    <property type="evidence" value="ECO:0007669"/>
    <property type="project" value="TreeGrafter"/>
</dbReference>
<keyword evidence="5 7" id="KW-0472">Membrane</keyword>
<dbReference type="WBParaSite" id="jg10150">
    <property type="protein sequence ID" value="jg10150"/>
    <property type="gene ID" value="jg10150"/>
</dbReference>
<feature type="transmembrane region" description="Helical" evidence="7">
    <location>
        <begin position="436"/>
        <end position="456"/>
    </location>
</feature>
<evidence type="ECO:0000256" key="4">
    <source>
        <dbReference type="ARBA" id="ARBA00022989"/>
    </source>
</evidence>
<evidence type="ECO:0000256" key="1">
    <source>
        <dbReference type="ARBA" id="ARBA00004141"/>
    </source>
</evidence>
<name>A0A915CMB7_9BILA</name>
<feature type="transmembrane region" description="Helical" evidence="7">
    <location>
        <begin position="101"/>
        <end position="122"/>
    </location>
</feature>
<evidence type="ECO:0000256" key="7">
    <source>
        <dbReference type="SAM" id="Phobius"/>
    </source>
</evidence>
<accession>A0A915CMB7</accession>
<comment type="subcellular location">
    <subcellularLocation>
        <location evidence="1">Membrane</location>
        <topology evidence="1">Multi-pass membrane protein</topology>
    </subcellularLocation>
</comment>
<reference evidence="9" key="1">
    <citation type="submission" date="2022-11" db="UniProtKB">
        <authorList>
            <consortium name="WormBaseParasite"/>
        </authorList>
    </citation>
    <scope>IDENTIFICATION</scope>
</reference>
<dbReference type="PANTHER" id="PTHR12191">
    <property type="entry name" value="SOLUTE CARRIER FAMILY 39"/>
    <property type="match status" value="1"/>
</dbReference>
<feature type="compositionally biased region" description="Polar residues" evidence="6">
    <location>
        <begin position="173"/>
        <end position="182"/>
    </location>
</feature>